<feature type="domain" description="Polysaccharide pyruvyl transferase" evidence="1">
    <location>
        <begin position="12"/>
        <end position="298"/>
    </location>
</feature>
<dbReference type="AlphaFoldDB" id="A0AAP2UI64"/>
<evidence type="ECO:0000313" key="3">
    <source>
        <dbReference type="Proteomes" id="UP001204814"/>
    </source>
</evidence>
<keyword evidence="2" id="KW-0808">Transferase</keyword>
<accession>A0AAP2UI64</accession>
<dbReference type="RefSeq" id="WP_117347230.1">
    <property type="nucleotide sequence ID" value="NZ_JAJDKX010000030.1"/>
</dbReference>
<dbReference type="EMBL" id="JANGBO010000026">
    <property type="protein sequence ID" value="MCQ5063065.1"/>
    <property type="molecule type" value="Genomic_DNA"/>
</dbReference>
<protein>
    <submittedName>
        <fullName evidence="2">Polysaccharide pyruvyl transferase family protein</fullName>
    </submittedName>
</protein>
<gene>
    <name evidence="2" type="ORF">NE542_14690</name>
</gene>
<dbReference type="Proteomes" id="UP001204814">
    <property type="component" value="Unassembled WGS sequence"/>
</dbReference>
<evidence type="ECO:0000313" key="2">
    <source>
        <dbReference type="EMBL" id="MCQ5063065.1"/>
    </source>
</evidence>
<dbReference type="InterPro" id="IPR007345">
    <property type="entry name" value="Polysacch_pyruvyl_Trfase"/>
</dbReference>
<organism evidence="2 3">
    <name type="scientific">Faecalibacillus intestinalis</name>
    <dbReference type="NCBI Taxonomy" id="1982626"/>
    <lineage>
        <taxon>Bacteria</taxon>
        <taxon>Bacillati</taxon>
        <taxon>Bacillota</taxon>
        <taxon>Erysipelotrichia</taxon>
        <taxon>Erysipelotrichales</taxon>
        <taxon>Coprobacillaceae</taxon>
        <taxon>Faecalibacillus</taxon>
    </lineage>
</organism>
<name>A0AAP2UI64_9FIRM</name>
<dbReference type="Pfam" id="PF04230">
    <property type="entry name" value="PS_pyruv_trans"/>
    <property type="match status" value="1"/>
</dbReference>
<proteinExistence type="predicted"/>
<reference evidence="2" key="1">
    <citation type="submission" date="2022-06" db="EMBL/GenBank/DDBJ databases">
        <title>Isolation of gut microbiota from human fecal samples.</title>
        <authorList>
            <person name="Pamer E.G."/>
            <person name="Barat B."/>
            <person name="Waligurski E."/>
            <person name="Medina S."/>
            <person name="Paddock L."/>
            <person name="Mostad J."/>
        </authorList>
    </citation>
    <scope>NUCLEOTIDE SEQUENCE</scope>
    <source>
        <strain evidence="2">DFI.6.24</strain>
    </source>
</reference>
<dbReference type="GO" id="GO:0016740">
    <property type="term" value="F:transferase activity"/>
    <property type="evidence" value="ECO:0007669"/>
    <property type="project" value="UniProtKB-KW"/>
</dbReference>
<evidence type="ECO:0000259" key="1">
    <source>
        <dbReference type="Pfam" id="PF04230"/>
    </source>
</evidence>
<comment type="caution">
    <text evidence="2">The sequence shown here is derived from an EMBL/GenBank/DDBJ whole genome shotgun (WGS) entry which is preliminary data.</text>
</comment>
<sequence length="367" mass="42518">MIGILTYYNPINYGAVFQAYAMQEIIKTILPNENVGIIEYSPKAINDDYKLIKTMSAKAIIMSFFNYRANRKRKIIFNNFVEQNISLISFNEIDLVSTIILGSDQIWNPNISRGFDPVFFGMLGDDKKRKICSYAASIGVESLTENQKNDLKMKLKNIDYISVRENSAAKIIKELFSFEKKIMVDLDPTLLLKKEQWINLSEKYNHNKPYIFVYSLSGYQETYLTAQKVSKYYDAEIIEVTIKNRKPFIRAKHKVLKTISPNVFLGMIKDAEAIVTDSFHGTVFSLIFNKSMYVVPNKSKGSRMIELLQSVNLESRIIRNVDDDLDYKKIDYEYVEKIMEMNKLNSIKHLVEALTIDSKENREVKDV</sequence>